<dbReference type="AlphaFoldDB" id="A0A3M7SSJ8"/>
<feature type="transmembrane region" description="Helical" evidence="12">
    <location>
        <begin position="411"/>
        <end position="438"/>
    </location>
</feature>
<comment type="similarity">
    <text evidence="11">Belongs to the amiloride-sensitive sodium channel (TC 1.A.6) family.</text>
</comment>
<keyword evidence="7 11" id="KW-0406">Ion transport</keyword>
<dbReference type="PANTHER" id="PTHR11690">
    <property type="entry name" value="AMILORIDE-SENSITIVE SODIUM CHANNEL-RELATED"/>
    <property type="match status" value="1"/>
</dbReference>
<evidence type="ECO:0000256" key="4">
    <source>
        <dbReference type="ARBA" id="ARBA00022692"/>
    </source>
</evidence>
<keyword evidence="3 11" id="KW-0894">Sodium channel</keyword>
<keyword evidence="10 11" id="KW-0407">Ion channel</keyword>
<sequence length="456" mass="52289">MEKTSKKILIKKIIKESILSSTGHGFPNIIRSEKWPFKILWILSTLVSIGLCSLLIIQSILLYFSYEVTTKIRVISEFKSEFPTITVCNINFFTTQLITDTFGSDFNSTPDDFFFDLGFRDKIPKNLDLKLFGDSKEKLIKTAKESIYSINMSQIKYFYHPEHGNCYQINSGFDQNGHQVPLITFLRPGRIAAISLILNVSLHQELRKHNMNMAGIIFIHNKTQSPLSVDGVIVSPGFITNIGLMRTFSHQKPKPYSSCDGSVDKMENYDSNLYKLILAKTKFYHRKVCIDLCYQEQLIIKCNCTDSVVESVFEHNHCQFDDVCLNEVYDYTFKNVDKICYSKCPFECDKFVYTKMISINKFGEEWKKSYETFYGLENRTIGDELAVVRIYYEALDFTEITETPTLSIVSLIANIGGVIGLFLGLSVLSFVEVIDIIIQILSLFFNKKINLVALIN</sequence>
<evidence type="ECO:0000256" key="10">
    <source>
        <dbReference type="ARBA" id="ARBA00023303"/>
    </source>
</evidence>
<dbReference type="PRINTS" id="PR01078">
    <property type="entry name" value="AMINACHANNEL"/>
</dbReference>
<evidence type="ECO:0000256" key="11">
    <source>
        <dbReference type="RuleBase" id="RU000679"/>
    </source>
</evidence>
<evidence type="ECO:0000256" key="3">
    <source>
        <dbReference type="ARBA" id="ARBA00022461"/>
    </source>
</evidence>
<dbReference type="Gene3D" id="1.10.287.770">
    <property type="entry name" value="YojJ-like"/>
    <property type="match status" value="1"/>
</dbReference>
<dbReference type="GO" id="GO:0015280">
    <property type="term" value="F:ligand-gated sodium channel activity"/>
    <property type="evidence" value="ECO:0007669"/>
    <property type="project" value="TreeGrafter"/>
</dbReference>
<evidence type="ECO:0000313" key="14">
    <source>
        <dbReference type="Proteomes" id="UP000276133"/>
    </source>
</evidence>
<keyword evidence="4 11" id="KW-0812">Transmembrane</keyword>
<protein>
    <submittedName>
        <fullName evidence="13">Amiloride-sensitive sodium channel subunit gamma-like</fullName>
    </submittedName>
</protein>
<evidence type="ECO:0000256" key="12">
    <source>
        <dbReference type="SAM" id="Phobius"/>
    </source>
</evidence>
<keyword evidence="6" id="KW-0915">Sodium</keyword>
<evidence type="ECO:0000256" key="5">
    <source>
        <dbReference type="ARBA" id="ARBA00022989"/>
    </source>
</evidence>
<dbReference type="Proteomes" id="UP000276133">
    <property type="component" value="Unassembled WGS sequence"/>
</dbReference>
<dbReference type="STRING" id="10195.A0A3M7SSJ8"/>
<feature type="transmembrane region" description="Helical" evidence="12">
    <location>
        <begin position="39"/>
        <end position="66"/>
    </location>
</feature>
<comment type="subcellular location">
    <subcellularLocation>
        <location evidence="1">Membrane</location>
        <topology evidence="1">Multi-pass membrane protein</topology>
    </subcellularLocation>
</comment>
<proteinExistence type="inferred from homology"/>
<dbReference type="GO" id="GO:0005886">
    <property type="term" value="C:plasma membrane"/>
    <property type="evidence" value="ECO:0007669"/>
    <property type="project" value="TreeGrafter"/>
</dbReference>
<evidence type="ECO:0000256" key="8">
    <source>
        <dbReference type="ARBA" id="ARBA00023136"/>
    </source>
</evidence>
<organism evidence="13 14">
    <name type="scientific">Brachionus plicatilis</name>
    <name type="common">Marine rotifer</name>
    <name type="synonym">Brachionus muelleri</name>
    <dbReference type="NCBI Taxonomy" id="10195"/>
    <lineage>
        <taxon>Eukaryota</taxon>
        <taxon>Metazoa</taxon>
        <taxon>Spiralia</taxon>
        <taxon>Gnathifera</taxon>
        <taxon>Rotifera</taxon>
        <taxon>Eurotatoria</taxon>
        <taxon>Monogononta</taxon>
        <taxon>Pseudotrocha</taxon>
        <taxon>Ploima</taxon>
        <taxon>Brachionidae</taxon>
        <taxon>Brachionus</taxon>
    </lineage>
</organism>
<dbReference type="OrthoDB" id="6021021at2759"/>
<keyword evidence="2 11" id="KW-0813">Transport</keyword>
<dbReference type="EMBL" id="REGN01000816">
    <property type="protein sequence ID" value="RNA38831.1"/>
    <property type="molecule type" value="Genomic_DNA"/>
</dbReference>
<keyword evidence="8 12" id="KW-0472">Membrane</keyword>
<comment type="caution">
    <text evidence="13">The sequence shown here is derived from an EMBL/GenBank/DDBJ whole genome shotgun (WGS) entry which is preliminary data.</text>
</comment>
<keyword evidence="5 12" id="KW-1133">Transmembrane helix</keyword>
<evidence type="ECO:0000256" key="1">
    <source>
        <dbReference type="ARBA" id="ARBA00004141"/>
    </source>
</evidence>
<evidence type="ECO:0000256" key="9">
    <source>
        <dbReference type="ARBA" id="ARBA00023201"/>
    </source>
</evidence>
<keyword evidence="9 11" id="KW-0739">Sodium transport</keyword>
<dbReference type="Pfam" id="PF00858">
    <property type="entry name" value="ASC"/>
    <property type="match status" value="1"/>
</dbReference>
<dbReference type="Gene3D" id="2.60.470.10">
    <property type="entry name" value="Acid-sensing ion channels like domains"/>
    <property type="match status" value="1"/>
</dbReference>
<dbReference type="PANTHER" id="PTHR11690:SF248">
    <property type="entry name" value="PICKPOCKET 17, ISOFORM A"/>
    <property type="match status" value="1"/>
</dbReference>
<reference evidence="13 14" key="1">
    <citation type="journal article" date="2018" name="Sci. Rep.">
        <title>Genomic signatures of local adaptation to the degree of environmental predictability in rotifers.</title>
        <authorList>
            <person name="Franch-Gras L."/>
            <person name="Hahn C."/>
            <person name="Garcia-Roger E.M."/>
            <person name="Carmona M.J."/>
            <person name="Serra M."/>
            <person name="Gomez A."/>
        </authorList>
    </citation>
    <scope>NUCLEOTIDE SEQUENCE [LARGE SCALE GENOMIC DNA]</scope>
    <source>
        <strain evidence="13">HYR1</strain>
    </source>
</reference>
<name>A0A3M7SSJ8_BRAPC</name>
<evidence type="ECO:0000256" key="6">
    <source>
        <dbReference type="ARBA" id="ARBA00023053"/>
    </source>
</evidence>
<keyword evidence="14" id="KW-1185">Reference proteome</keyword>
<evidence type="ECO:0000313" key="13">
    <source>
        <dbReference type="EMBL" id="RNA38831.1"/>
    </source>
</evidence>
<evidence type="ECO:0000256" key="7">
    <source>
        <dbReference type="ARBA" id="ARBA00023065"/>
    </source>
</evidence>
<evidence type="ECO:0000256" key="2">
    <source>
        <dbReference type="ARBA" id="ARBA00022448"/>
    </source>
</evidence>
<gene>
    <name evidence="13" type="ORF">BpHYR1_008855</name>
</gene>
<accession>A0A3M7SSJ8</accession>
<dbReference type="InterPro" id="IPR001873">
    <property type="entry name" value="ENaC"/>
</dbReference>